<name>A0AAU9NFV5_9ASTR</name>
<protein>
    <submittedName>
        <fullName evidence="1">Uncharacterized protein</fullName>
    </submittedName>
</protein>
<dbReference type="Proteomes" id="UP001157418">
    <property type="component" value="Unassembled WGS sequence"/>
</dbReference>
<reference evidence="1 2" key="1">
    <citation type="submission" date="2022-01" db="EMBL/GenBank/DDBJ databases">
        <authorList>
            <person name="Xiong W."/>
            <person name="Schranz E."/>
        </authorList>
    </citation>
    <scope>NUCLEOTIDE SEQUENCE [LARGE SCALE GENOMIC DNA]</scope>
</reference>
<organism evidence="1 2">
    <name type="scientific">Lactuca virosa</name>
    <dbReference type="NCBI Taxonomy" id="75947"/>
    <lineage>
        <taxon>Eukaryota</taxon>
        <taxon>Viridiplantae</taxon>
        <taxon>Streptophyta</taxon>
        <taxon>Embryophyta</taxon>
        <taxon>Tracheophyta</taxon>
        <taxon>Spermatophyta</taxon>
        <taxon>Magnoliopsida</taxon>
        <taxon>eudicotyledons</taxon>
        <taxon>Gunneridae</taxon>
        <taxon>Pentapetalae</taxon>
        <taxon>asterids</taxon>
        <taxon>campanulids</taxon>
        <taxon>Asterales</taxon>
        <taxon>Asteraceae</taxon>
        <taxon>Cichorioideae</taxon>
        <taxon>Cichorieae</taxon>
        <taxon>Lactucinae</taxon>
        <taxon>Lactuca</taxon>
    </lineage>
</organism>
<gene>
    <name evidence="1" type="ORF">LVIROSA_LOCUS22930</name>
</gene>
<dbReference type="AlphaFoldDB" id="A0AAU9NFV5"/>
<dbReference type="EMBL" id="CAKMRJ010004445">
    <property type="protein sequence ID" value="CAH1436561.1"/>
    <property type="molecule type" value="Genomic_DNA"/>
</dbReference>
<sequence>MHLKVVEERTYHKRVPIILHQIEAERRLPPFSSNKKLAPPSSKPQNFFSDHLITTTTTTTLHATFSSPPSLTTFVDRNIESRRSTGQSSSRSCLHPYLYTHRHHHFPFMSFVSGGPRVYILHRHHHFPFMSFVSGGYIFYMSVEKDRCIEVVNMLKGSAHAVFVEMPKRRFLNLLQSWNWVDYRHMSW</sequence>
<accession>A0AAU9NFV5</accession>
<evidence type="ECO:0000313" key="1">
    <source>
        <dbReference type="EMBL" id="CAH1436561.1"/>
    </source>
</evidence>
<comment type="caution">
    <text evidence="1">The sequence shown here is derived from an EMBL/GenBank/DDBJ whole genome shotgun (WGS) entry which is preliminary data.</text>
</comment>
<evidence type="ECO:0000313" key="2">
    <source>
        <dbReference type="Proteomes" id="UP001157418"/>
    </source>
</evidence>
<proteinExistence type="predicted"/>
<keyword evidence="2" id="KW-1185">Reference proteome</keyword>